<comment type="caution">
    <text evidence="2">The sequence shown here is derived from an EMBL/GenBank/DDBJ whole genome shotgun (WGS) entry which is preliminary data.</text>
</comment>
<organism evidence="2 3">
    <name type="scientific">Aliiroseovarius salicola</name>
    <dbReference type="NCBI Taxonomy" id="3009082"/>
    <lineage>
        <taxon>Bacteria</taxon>
        <taxon>Pseudomonadati</taxon>
        <taxon>Pseudomonadota</taxon>
        <taxon>Alphaproteobacteria</taxon>
        <taxon>Rhodobacterales</taxon>
        <taxon>Paracoccaceae</taxon>
        <taxon>Aliiroseovarius</taxon>
    </lineage>
</organism>
<gene>
    <name evidence="2" type="ORF">O2N63_15945</name>
</gene>
<evidence type="ECO:0000256" key="1">
    <source>
        <dbReference type="SAM" id="Phobius"/>
    </source>
</evidence>
<accession>A0ABT4W6N0</accession>
<dbReference type="Pfam" id="PF05791">
    <property type="entry name" value="Bacillus_HBL"/>
    <property type="match status" value="1"/>
</dbReference>
<keyword evidence="1" id="KW-0472">Membrane</keyword>
<dbReference type="PANTHER" id="PTHR38443">
    <property type="match status" value="1"/>
</dbReference>
<keyword evidence="3" id="KW-1185">Reference proteome</keyword>
<evidence type="ECO:0000313" key="2">
    <source>
        <dbReference type="EMBL" id="MDA5095582.1"/>
    </source>
</evidence>
<feature type="transmembrane region" description="Helical" evidence="1">
    <location>
        <begin position="185"/>
        <end position="208"/>
    </location>
</feature>
<feature type="transmembrane region" description="Helical" evidence="1">
    <location>
        <begin position="220"/>
        <end position="245"/>
    </location>
</feature>
<dbReference type="PANTHER" id="PTHR38443:SF2">
    <property type="entry name" value="NON-HEMOLYTIC ENTEROTOXIN LYTIC COMPONENT L1"/>
    <property type="match status" value="1"/>
</dbReference>
<name>A0ABT4W6N0_9RHOB</name>
<evidence type="ECO:0000313" key="3">
    <source>
        <dbReference type="Proteomes" id="UP001528040"/>
    </source>
</evidence>
<dbReference type="InterPro" id="IPR052785">
    <property type="entry name" value="Enterotoxin_cmpnt"/>
</dbReference>
<proteinExistence type="predicted"/>
<keyword evidence="1" id="KW-0812">Transmembrane</keyword>
<dbReference type="Gene3D" id="1.20.1170.10">
    <property type="match status" value="1"/>
</dbReference>
<dbReference type="CDD" id="cd22652">
    <property type="entry name" value="ClyA_AhlB-like"/>
    <property type="match status" value="1"/>
</dbReference>
<dbReference type="Proteomes" id="UP001528040">
    <property type="component" value="Unassembled WGS sequence"/>
</dbReference>
<dbReference type="InterPro" id="IPR008414">
    <property type="entry name" value="HBL"/>
</dbReference>
<sequence length="369" mass="38075">MNIVLLANNTSTAQQASNANIATAGQASIVQGYAMTVQRQPFVDFGDFKNLKTFETDINNGIKSAQSHASNYLDNILPEMIQQNSNIKAYFNLQNALGTALDPSAPASQAIALMKQVQEQTQGYQTSAKGLVTNLNTLRNNLNTDSSNFSGYVTKLNAAVDGDNGVLAQLDKQVDDIDTKIDTAIAGAALSGLTIAGGGLMIAVGGIADFVTAGASTPLVVAGVAVVAVGVAGAAASGIAIGVLLDQKGKVLTEKANLKAEVKLARGMSGGFDSLAKKAGGAADAAQDMANAWTSLEQDMGSLIGQLENGETDVKSLRNLYQAAAKGTVKDIQNDTNVIQQQLAGVNKKYAPDGTSIGTYVQDQMKAAA</sequence>
<protein>
    <submittedName>
        <fullName evidence="2">HBL/NHE enterotoxin family protein</fullName>
    </submittedName>
</protein>
<keyword evidence="1" id="KW-1133">Transmembrane helix</keyword>
<dbReference type="RefSeq" id="WP_271055295.1">
    <property type="nucleotide sequence ID" value="NZ_JAQIIO010000012.1"/>
</dbReference>
<reference evidence="2 3" key="1">
    <citation type="submission" date="2023-01" db="EMBL/GenBank/DDBJ databases">
        <authorList>
            <person name="Yoon J.-W."/>
        </authorList>
    </citation>
    <scope>NUCLEOTIDE SEQUENCE [LARGE SCALE GENOMIC DNA]</scope>
    <source>
        <strain evidence="2 3">KMU-50</strain>
    </source>
</reference>
<dbReference type="SUPFAM" id="SSF58100">
    <property type="entry name" value="Bacterial hemolysins"/>
    <property type="match status" value="1"/>
</dbReference>
<dbReference type="EMBL" id="JAQIIO010000012">
    <property type="protein sequence ID" value="MDA5095582.1"/>
    <property type="molecule type" value="Genomic_DNA"/>
</dbReference>